<accession>A0AAD9C8K2</accession>
<comment type="caution">
    <text evidence="2">The sequence shown here is derived from an EMBL/GenBank/DDBJ whole genome shotgun (WGS) entry which is preliminary data.</text>
</comment>
<feature type="region of interest" description="Disordered" evidence="1">
    <location>
        <begin position="1"/>
        <end position="35"/>
    </location>
</feature>
<dbReference type="Gene3D" id="3.30.70.1820">
    <property type="entry name" value="L1 transposable element, RRM domain"/>
    <property type="match status" value="1"/>
</dbReference>
<evidence type="ECO:0000313" key="2">
    <source>
        <dbReference type="EMBL" id="KAK1896863.1"/>
    </source>
</evidence>
<keyword evidence="3" id="KW-1185">Reference proteome</keyword>
<dbReference type="EMBL" id="JASDAP010000009">
    <property type="protein sequence ID" value="KAK1896863.1"/>
    <property type="molecule type" value="Genomic_DNA"/>
</dbReference>
<feature type="region of interest" description="Disordered" evidence="1">
    <location>
        <begin position="276"/>
        <end position="326"/>
    </location>
</feature>
<proteinExistence type="predicted"/>
<gene>
    <name evidence="2" type="ORF">KUDE01_016404</name>
</gene>
<evidence type="ECO:0000313" key="3">
    <source>
        <dbReference type="Proteomes" id="UP001228049"/>
    </source>
</evidence>
<name>A0AAD9C8K2_DISEL</name>
<organism evidence="2 3">
    <name type="scientific">Dissostichus eleginoides</name>
    <name type="common">Patagonian toothfish</name>
    <name type="synonym">Dissostichus amissus</name>
    <dbReference type="NCBI Taxonomy" id="100907"/>
    <lineage>
        <taxon>Eukaryota</taxon>
        <taxon>Metazoa</taxon>
        <taxon>Chordata</taxon>
        <taxon>Craniata</taxon>
        <taxon>Vertebrata</taxon>
        <taxon>Euteleostomi</taxon>
        <taxon>Actinopterygii</taxon>
        <taxon>Neopterygii</taxon>
        <taxon>Teleostei</taxon>
        <taxon>Neoteleostei</taxon>
        <taxon>Acanthomorphata</taxon>
        <taxon>Eupercaria</taxon>
        <taxon>Perciformes</taxon>
        <taxon>Notothenioidei</taxon>
        <taxon>Nototheniidae</taxon>
        <taxon>Dissostichus</taxon>
    </lineage>
</organism>
<feature type="compositionally biased region" description="Basic and acidic residues" evidence="1">
    <location>
        <begin position="300"/>
        <end position="326"/>
    </location>
</feature>
<feature type="compositionally biased region" description="Polar residues" evidence="1">
    <location>
        <begin position="12"/>
        <end position="21"/>
    </location>
</feature>
<protein>
    <submittedName>
        <fullName evidence="2">LINE-1 retrotransposable element ORF1 protein</fullName>
    </submittedName>
</protein>
<feature type="compositionally biased region" description="Basic and acidic residues" evidence="1">
    <location>
        <begin position="22"/>
        <end position="32"/>
    </location>
</feature>
<dbReference type="PANTHER" id="PTHR11505">
    <property type="entry name" value="L1 TRANSPOSABLE ELEMENT-RELATED"/>
    <property type="match status" value="1"/>
</dbReference>
<dbReference type="InterPro" id="IPR004244">
    <property type="entry name" value="Transposase_22"/>
</dbReference>
<reference evidence="2" key="1">
    <citation type="submission" date="2023-04" db="EMBL/GenBank/DDBJ databases">
        <title>Chromosome-level genome of Chaenocephalus aceratus.</title>
        <authorList>
            <person name="Park H."/>
        </authorList>
    </citation>
    <scope>NUCLEOTIDE SEQUENCE</scope>
    <source>
        <strain evidence="2">DE</strain>
        <tissue evidence="2">Muscle</tissue>
    </source>
</reference>
<dbReference type="AlphaFoldDB" id="A0AAD9C8K2"/>
<evidence type="ECO:0000256" key="1">
    <source>
        <dbReference type="SAM" id="MobiDB-lite"/>
    </source>
</evidence>
<dbReference type="Proteomes" id="UP001228049">
    <property type="component" value="Unassembled WGS sequence"/>
</dbReference>
<sequence>MSGGVVTKVGRDQQNGQNSKTIEQKRDEEQVQHAEANSLALTMRSGLEAISKEIRDLKTEMKKDLTTLKEQVTEDVKSEINDLKREMYQQLSANTKTLQAQGSRIAEAEGRIAETETWNMEVKDALCKSLKQQQMLQDKLTDIEGRSRRNNIRIFGIPEDKEGDSAPKYLHQLLTTELSLPPNVNLQIQRAHRALAQKPNINSPPRSMIVHFLEFTVKEMVLKKAWQKKIVVEGRPLIFDHDYATEVVQKRKAYNGIKKLLKEKGIRFQTPLTKMRIPGTTDRSSTDPHKKQHAMPWQRVGERREGTARRAKEKLQEFERITQDSE</sequence>